<name>A0AAV4W076_CAEEX</name>
<organism evidence="2 3">
    <name type="scientific">Caerostris extrusa</name>
    <name type="common">Bark spider</name>
    <name type="synonym">Caerostris bankana</name>
    <dbReference type="NCBI Taxonomy" id="172846"/>
    <lineage>
        <taxon>Eukaryota</taxon>
        <taxon>Metazoa</taxon>
        <taxon>Ecdysozoa</taxon>
        <taxon>Arthropoda</taxon>
        <taxon>Chelicerata</taxon>
        <taxon>Arachnida</taxon>
        <taxon>Araneae</taxon>
        <taxon>Araneomorphae</taxon>
        <taxon>Entelegynae</taxon>
        <taxon>Araneoidea</taxon>
        <taxon>Araneidae</taxon>
        <taxon>Caerostris</taxon>
    </lineage>
</organism>
<dbReference type="Proteomes" id="UP001054945">
    <property type="component" value="Unassembled WGS sequence"/>
</dbReference>
<evidence type="ECO:0000313" key="3">
    <source>
        <dbReference type="Proteomes" id="UP001054945"/>
    </source>
</evidence>
<feature type="region of interest" description="Disordered" evidence="1">
    <location>
        <begin position="148"/>
        <end position="167"/>
    </location>
</feature>
<feature type="region of interest" description="Disordered" evidence="1">
    <location>
        <begin position="233"/>
        <end position="257"/>
    </location>
</feature>
<feature type="region of interest" description="Disordered" evidence="1">
    <location>
        <begin position="71"/>
        <end position="116"/>
    </location>
</feature>
<sequence length="324" mass="37076">MATFNISGEKKIRKRAPKIWEEQEIFELQQLFEKHKESNDVIGNIINDQTVKRSKENIIEKLLKGGLIKDRKEVRKKRQSKTTNSSDKKRKNKEPEIDLKENSYQSKNVNLDLSSSEDETLPLNELLKSNKSKALLLESSDEELHLNSMPKSIHNGTSSVSKSTINTNNKDEPLLNFKDPISKLSEGIKQIKGFKKRRKGRILSDSSDEETVLLNPENCIHNSSIYDTTFDENAESKSASRNSVNSHSQHSLIENNDSFEPTHLLSTSRNSLFQAEKNVFNSDEEKISSQKRKRFQIVESDNSNDESVLYNQVSKKPNISIIKQ</sequence>
<gene>
    <name evidence="2" type="primary">TIMELESS</name>
    <name evidence="2" type="ORF">CEXT_116551</name>
</gene>
<protein>
    <submittedName>
        <fullName evidence="2">Protein timeless</fullName>
    </submittedName>
</protein>
<dbReference type="AlphaFoldDB" id="A0AAV4W076"/>
<comment type="caution">
    <text evidence="2">The sequence shown here is derived from an EMBL/GenBank/DDBJ whole genome shotgun (WGS) entry which is preliminary data.</text>
</comment>
<proteinExistence type="predicted"/>
<evidence type="ECO:0000256" key="1">
    <source>
        <dbReference type="SAM" id="MobiDB-lite"/>
    </source>
</evidence>
<keyword evidence="3" id="KW-1185">Reference proteome</keyword>
<accession>A0AAV4W076</accession>
<evidence type="ECO:0000313" key="2">
    <source>
        <dbReference type="EMBL" id="GIY75956.1"/>
    </source>
</evidence>
<dbReference type="EMBL" id="BPLR01015421">
    <property type="protein sequence ID" value="GIY75956.1"/>
    <property type="molecule type" value="Genomic_DNA"/>
</dbReference>
<feature type="compositionally biased region" description="Polar residues" evidence="1">
    <location>
        <begin position="154"/>
        <end position="167"/>
    </location>
</feature>
<dbReference type="Pfam" id="PF26019">
    <property type="entry name" value="HTH_TIMELESS"/>
    <property type="match status" value="1"/>
</dbReference>
<reference evidence="2 3" key="1">
    <citation type="submission" date="2021-06" db="EMBL/GenBank/DDBJ databases">
        <title>Caerostris extrusa draft genome.</title>
        <authorList>
            <person name="Kono N."/>
            <person name="Arakawa K."/>
        </authorList>
    </citation>
    <scope>NUCLEOTIDE SEQUENCE [LARGE SCALE GENOMIC DNA]</scope>
</reference>
<feature type="compositionally biased region" description="Polar residues" evidence="1">
    <location>
        <begin position="102"/>
        <end position="114"/>
    </location>
</feature>
<feature type="compositionally biased region" description="Polar residues" evidence="1">
    <location>
        <begin position="236"/>
        <end position="257"/>
    </location>
</feature>